<evidence type="ECO:0000313" key="1">
    <source>
        <dbReference type="EMBL" id="SPF29523.1"/>
    </source>
</evidence>
<keyword evidence="2" id="KW-1185">Reference proteome</keyword>
<organism evidence="1 2">
    <name type="scientific">Pontivivens insulae</name>
    <dbReference type="NCBI Taxonomy" id="1639689"/>
    <lineage>
        <taxon>Bacteria</taxon>
        <taxon>Pseudomonadati</taxon>
        <taxon>Pseudomonadota</taxon>
        <taxon>Alphaproteobacteria</taxon>
        <taxon>Rhodobacterales</taxon>
        <taxon>Paracoccaceae</taxon>
        <taxon>Pontivivens</taxon>
    </lineage>
</organism>
<name>A0A2R8ABD5_9RHOB</name>
<protein>
    <submittedName>
        <fullName evidence="1">Uncharacterized protein</fullName>
    </submittedName>
</protein>
<accession>A0A2R8ABD5</accession>
<proteinExistence type="predicted"/>
<dbReference type="AlphaFoldDB" id="A0A2R8ABD5"/>
<dbReference type="RefSeq" id="WP_108782212.1">
    <property type="nucleotide sequence ID" value="NZ_OMKW01000002.1"/>
</dbReference>
<dbReference type="OrthoDB" id="7345863at2"/>
<evidence type="ECO:0000313" key="2">
    <source>
        <dbReference type="Proteomes" id="UP000244932"/>
    </source>
</evidence>
<sequence length="249" mass="27766">MILPTTGWHKFEWAEPLAAWVSHVAPRAIALSLLDEQRHGGTWRPGVNLLPNDGAGVVDAGPPLVCAALEGAASPPLDQAQLSACLPGYPRRDPEESDANHRFRLKRDAAHLDGLLPEGPLRRRHLREHHAYILGIPLTDHDRGASPFVIYEGSHQIMRRMLREQLPDDPTRWGEVDLTEPYQAARRTVFETCKRVEVHARPGECYLAHRLSIHGVAPWAEGAKAPDCGRLIAYFRPEVDDLAVWLNAP</sequence>
<dbReference type="SUPFAM" id="SSF51197">
    <property type="entry name" value="Clavaminate synthase-like"/>
    <property type="match status" value="1"/>
</dbReference>
<dbReference type="EMBL" id="OMKW01000002">
    <property type="protein sequence ID" value="SPF29523.1"/>
    <property type="molecule type" value="Genomic_DNA"/>
</dbReference>
<dbReference type="Proteomes" id="UP000244932">
    <property type="component" value="Unassembled WGS sequence"/>
</dbReference>
<gene>
    <name evidence="1" type="ORF">POI8812_01834</name>
</gene>
<reference evidence="1 2" key="1">
    <citation type="submission" date="2018-03" db="EMBL/GenBank/DDBJ databases">
        <authorList>
            <person name="Keele B.F."/>
        </authorList>
    </citation>
    <scope>NUCLEOTIDE SEQUENCE [LARGE SCALE GENOMIC DNA]</scope>
    <source>
        <strain evidence="1 2">CeCT 8812</strain>
    </source>
</reference>